<sequence>MDVGDLSSSAGLAGSGSIPVATGVGVITSTTSATAGWWTPTSTIAAANTDVMNQLCRVCGEPAAGFHFGAFTCEGCKSFFGRTYNNLGSISECKNGGVCVINKKNRTACKACRLRKCLMVGMSKSGSRYGRRSNWFKIHCLLQEQSHQAQTRLIKDPKSAYEKAFGSLDVANNNNNNTENPGTTNATGVVGVVTTTTTTANSYHHHHHQHHQDRFPKRDELRPQDIPAQLRAPDVPTRAAQDPLLRPMDLVRAPHELLRPEVSRFPMWRGPPFFHPALTHMQLLNTPFFPFQQRFIVPYVNQVGAPQMVASLTSSSSDSVSPRSTPSPKRDDDNRSTRDECREVGSGVCQRSQMEAYDKSIAFLRSLGPEQDEPIDLSMKAGRTDGQEVDAAGSTEEERSTDSEDNEQLLQETGPPLDLTRKT</sequence>
<evidence type="ECO:0000256" key="4">
    <source>
        <dbReference type="ARBA" id="ARBA00022833"/>
    </source>
</evidence>
<dbReference type="PROSITE" id="PS00031">
    <property type="entry name" value="NUCLEAR_REC_DBD_1"/>
    <property type="match status" value="1"/>
</dbReference>
<evidence type="ECO:0000313" key="13">
    <source>
        <dbReference type="Proteomes" id="UP000242457"/>
    </source>
</evidence>
<keyword evidence="5" id="KW-0805">Transcription regulation</keyword>
<keyword evidence="9" id="KW-0539">Nucleus</keyword>
<protein>
    <submittedName>
        <fullName evidence="12">Knirps-related protein</fullName>
    </submittedName>
</protein>
<keyword evidence="8" id="KW-0675">Receptor</keyword>
<dbReference type="GO" id="GO:0043565">
    <property type="term" value="F:sequence-specific DNA binding"/>
    <property type="evidence" value="ECO:0007669"/>
    <property type="project" value="InterPro"/>
</dbReference>
<feature type="compositionally biased region" description="Low complexity" evidence="10">
    <location>
        <begin position="312"/>
        <end position="327"/>
    </location>
</feature>
<feature type="compositionally biased region" description="Basic and acidic residues" evidence="10">
    <location>
        <begin position="328"/>
        <end position="343"/>
    </location>
</feature>
<organism evidence="12 13">
    <name type="scientific">Apis cerana cerana</name>
    <name type="common">Oriental honeybee</name>
    <dbReference type="NCBI Taxonomy" id="94128"/>
    <lineage>
        <taxon>Eukaryota</taxon>
        <taxon>Metazoa</taxon>
        <taxon>Ecdysozoa</taxon>
        <taxon>Arthropoda</taxon>
        <taxon>Hexapoda</taxon>
        <taxon>Insecta</taxon>
        <taxon>Pterygota</taxon>
        <taxon>Neoptera</taxon>
        <taxon>Endopterygota</taxon>
        <taxon>Hymenoptera</taxon>
        <taxon>Apocrita</taxon>
        <taxon>Aculeata</taxon>
        <taxon>Apoidea</taxon>
        <taxon>Anthophila</taxon>
        <taxon>Apidae</taxon>
        <taxon>Apis</taxon>
    </lineage>
</organism>
<dbReference type="STRING" id="94128.A0A2A3EEZ4"/>
<dbReference type="AlphaFoldDB" id="A0A2A3EEZ4"/>
<keyword evidence="13" id="KW-1185">Reference proteome</keyword>
<keyword evidence="2" id="KW-0479">Metal-binding</keyword>
<feature type="domain" description="Nuclear receptor" evidence="11">
    <location>
        <begin position="53"/>
        <end position="129"/>
    </location>
</feature>
<keyword evidence="6" id="KW-0238">DNA-binding</keyword>
<dbReference type="PROSITE" id="PS51030">
    <property type="entry name" value="NUCLEAR_REC_DBD_2"/>
    <property type="match status" value="1"/>
</dbReference>
<dbReference type="GO" id="GO:0003700">
    <property type="term" value="F:DNA-binding transcription factor activity"/>
    <property type="evidence" value="ECO:0007669"/>
    <property type="project" value="InterPro"/>
</dbReference>
<feature type="region of interest" description="Disordered" evidence="10">
    <location>
        <begin position="312"/>
        <end position="347"/>
    </location>
</feature>
<evidence type="ECO:0000256" key="10">
    <source>
        <dbReference type="SAM" id="MobiDB-lite"/>
    </source>
</evidence>
<comment type="subcellular location">
    <subcellularLocation>
        <location evidence="1">Nucleus</location>
    </subcellularLocation>
</comment>
<dbReference type="Proteomes" id="UP000242457">
    <property type="component" value="Unassembled WGS sequence"/>
</dbReference>
<name>A0A2A3EEZ4_APICC</name>
<evidence type="ECO:0000256" key="3">
    <source>
        <dbReference type="ARBA" id="ARBA00022771"/>
    </source>
</evidence>
<feature type="region of interest" description="Disordered" evidence="10">
    <location>
        <begin position="367"/>
        <end position="423"/>
    </location>
</feature>
<keyword evidence="3" id="KW-0863">Zinc-finger</keyword>
<keyword evidence="7" id="KW-0804">Transcription</keyword>
<gene>
    <name evidence="12" type="ORF">APICC_07210</name>
</gene>
<dbReference type="Pfam" id="PF00105">
    <property type="entry name" value="zf-C4"/>
    <property type="match status" value="1"/>
</dbReference>
<dbReference type="InterPro" id="IPR001628">
    <property type="entry name" value="Znf_hrmn_rcpt"/>
</dbReference>
<evidence type="ECO:0000256" key="2">
    <source>
        <dbReference type="ARBA" id="ARBA00022723"/>
    </source>
</evidence>
<dbReference type="InterPro" id="IPR013088">
    <property type="entry name" value="Znf_NHR/GATA"/>
</dbReference>
<dbReference type="SUPFAM" id="SSF57716">
    <property type="entry name" value="Glucocorticoid receptor-like (DNA-binding domain)"/>
    <property type="match status" value="1"/>
</dbReference>
<evidence type="ECO:0000256" key="8">
    <source>
        <dbReference type="ARBA" id="ARBA00023170"/>
    </source>
</evidence>
<keyword evidence="4" id="KW-0862">Zinc</keyword>
<evidence type="ECO:0000256" key="9">
    <source>
        <dbReference type="ARBA" id="ARBA00023242"/>
    </source>
</evidence>
<evidence type="ECO:0000256" key="6">
    <source>
        <dbReference type="ARBA" id="ARBA00023125"/>
    </source>
</evidence>
<dbReference type="Gene3D" id="3.30.50.10">
    <property type="entry name" value="Erythroid Transcription Factor GATA-1, subunit A"/>
    <property type="match status" value="1"/>
</dbReference>
<dbReference type="EMBL" id="KZ288264">
    <property type="protein sequence ID" value="PBC30290.1"/>
    <property type="molecule type" value="Genomic_DNA"/>
</dbReference>
<evidence type="ECO:0000256" key="5">
    <source>
        <dbReference type="ARBA" id="ARBA00023015"/>
    </source>
</evidence>
<dbReference type="PRINTS" id="PR00047">
    <property type="entry name" value="STROIDFINGER"/>
</dbReference>
<reference evidence="12 13" key="1">
    <citation type="submission" date="2014-07" db="EMBL/GenBank/DDBJ databases">
        <title>Genomic and transcriptomic analysis on Apis cerana provide comprehensive insights into honey bee biology.</title>
        <authorList>
            <person name="Diao Q."/>
            <person name="Sun L."/>
            <person name="Zheng H."/>
            <person name="Zheng H."/>
            <person name="Xu S."/>
            <person name="Wang S."/>
            <person name="Zeng Z."/>
            <person name="Hu F."/>
            <person name="Su S."/>
            <person name="Wu J."/>
        </authorList>
    </citation>
    <scope>NUCLEOTIDE SEQUENCE [LARGE SCALE GENOMIC DNA]</scope>
    <source>
        <tissue evidence="12">Pupae without intestine</tissue>
    </source>
</reference>
<dbReference type="InterPro" id="IPR050200">
    <property type="entry name" value="Nuclear_hormone_rcpt_NR3"/>
</dbReference>
<dbReference type="GO" id="GO:0005634">
    <property type="term" value="C:nucleus"/>
    <property type="evidence" value="ECO:0007669"/>
    <property type="project" value="UniProtKB-SubCell"/>
</dbReference>
<accession>A0A2A3EEZ4</accession>
<evidence type="ECO:0000313" key="12">
    <source>
        <dbReference type="EMBL" id="PBC30290.1"/>
    </source>
</evidence>
<dbReference type="GO" id="GO:0008270">
    <property type="term" value="F:zinc ion binding"/>
    <property type="evidence" value="ECO:0007669"/>
    <property type="project" value="UniProtKB-KW"/>
</dbReference>
<evidence type="ECO:0000256" key="1">
    <source>
        <dbReference type="ARBA" id="ARBA00004123"/>
    </source>
</evidence>
<dbReference type="PANTHER" id="PTHR48092">
    <property type="entry name" value="KNIRPS-RELATED PROTEIN-RELATED"/>
    <property type="match status" value="1"/>
</dbReference>
<evidence type="ECO:0000259" key="11">
    <source>
        <dbReference type="PROSITE" id="PS51030"/>
    </source>
</evidence>
<dbReference type="OrthoDB" id="5850793at2759"/>
<dbReference type="SMART" id="SM00399">
    <property type="entry name" value="ZnF_C4"/>
    <property type="match status" value="1"/>
</dbReference>
<proteinExistence type="predicted"/>
<evidence type="ECO:0000256" key="7">
    <source>
        <dbReference type="ARBA" id="ARBA00023163"/>
    </source>
</evidence>